<dbReference type="Proteomes" id="UP000229839">
    <property type="component" value="Unassembled WGS sequence"/>
</dbReference>
<gene>
    <name evidence="1" type="ORF">CER18_07780</name>
</gene>
<accession>A0A2N9Y985</accession>
<dbReference type="EMBL" id="NJGE01000020">
    <property type="protein sequence ID" value="PIT68268.1"/>
    <property type="molecule type" value="Genomic_DNA"/>
</dbReference>
<evidence type="ECO:0008006" key="3">
    <source>
        <dbReference type="Google" id="ProtNLM"/>
    </source>
</evidence>
<proteinExistence type="predicted"/>
<sequence>MTSLQTSVEVELQVPLVYQDKDGKELTRHKLTFYRPNFKQARQLAVLIGPQLAKLVLPGLEEDKTILSNDVLILKVCEALLTHEAMEGIAVLLADMSHESVELINRLDVIDIMAVLKAFFAFFPTRQSSLPDNLEQN</sequence>
<evidence type="ECO:0000313" key="2">
    <source>
        <dbReference type="Proteomes" id="UP000229839"/>
    </source>
</evidence>
<evidence type="ECO:0000313" key="1">
    <source>
        <dbReference type="EMBL" id="PIT68268.1"/>
    </source>
</evidence>
<comment type="caution">
    <text evidence="1">The sequence shown here is derived from an EMBL/GenBank/DDBJ whole genome shotgun (WGS) entry which is preliminary data.</text>
</comment>
<reference evidence="1 2" key="1">
    <citation type="submission" date="2017-06" db="EMBL/GenBank/DDBJ databases">
        <title>Draft genome of Bartonella tribocorum strain L103, isolated from a rodent in Laos.</title>
        <authorList>
            <person name="Hadjadj L."/>
            <person name="Jiyipong T."/>
            <person name="Morand S."/>
            <person name="Diene S.M."/>
            <person name="Rolain J.-M."/>
        </authorList>
    </citation>
    <scope>NUCLEOTIDE SEQUENCE [LARGE SCALE GENOMIC DNA]</scope>
    <source>
        <strain evidence="1 2">L103</strain>
    </source>
</reference>
<name>A0A2N9Y985_9HYPH</name>
<protein>
    <recommendedName>
        <fullName evidence="3">Phage tail assembly protein</fullName>
    </recommendedName>
</protein>
<organism evidence="1 2">
    <name type="scientific">Bartonella tribocorum</name>
    <dbReference type="NCBI Taxonomy" id="85701"/>
    <lineage>
        <taxon>Bacteria</taxon>
        <taxon>Pseudomonadati</taxon>
        <taxon>Pseudomonadota</taxon>
        <taxon>Alphaproteobacteria</taxon>
        <taxon>Hyphomicrobiales</taxon>
        <taxon>Bartonellaceae</taxon>
        <taxon>Bartonella</taxon>
    </lineage>
</organism>
<dbReference type="RefSeq" id="WP_100129460.1">
    <property type="nucleotide sequence ID" value="NZ_CADDYI010000018.1"/>
</dbReference>
<dbReference type="OrthoDB" id="7923271at2"/>
<dbReference type="STRING" id="85701.BM1374166_01161"/>
<dbReference type="AlphaFoldDB" id="A0A2N9Y985"/>